<keyword evidence="1" id="KW-0732">Signal</keyword>
<dbReference type="AlphaFoldDB" id="A0A2M8KEB9"/>
<evidence type="ECO:0000313" key="4">
    <source>
        <dbReference type="Proteomes" id="UP000231450"/>
    </source>
</evidence>
<dbReference type="GO" id="GO:0061504">
    <property type="term" value="P:cyclic threonylcarbamoyladenosine biosynthetic process"/>
    <property type="evidence" value="ECO:0007669"/>
    <property type="project" value="TreeGrafter"/>
</dbReference>
<dbReference type="GO" id="GO:0008641">
    <property type="term" value="F:ubiquitin-like modifier activating enzyme activity"/>
    <property type="evidence" value="ECO:0007669"/>
    <property type="project" value="InterPro"/>
</dbReference>
<feature type="domain" description="THIF-type NAD/FAD binding fold" evidence="2">
    <location>
        <begin position="2"/>
        <end position="225"/>
    </location>
</feature>
<dbReference type="InterPro" id="IPR045886">
    <property type="entry name" value="ThiF/MoeB/HesA"/>
</dbReference>
<protein>
    <recommendedName>
        <fullName evidence="2">THIF-type NAD/FAD binding fold domain-containing protein</fullName>
    </recommendedName>
</protein>
<sequence length="266" mass="29981">KLRKTVVAFFGLSVGSHSALTWMMLSRADEVKIIDPDDISPTNLNRLRFGWDSVGKKKIDVVGKALLKINPFVKIFKSNNTSSKSLIQTLSSLPKVDVVVDAIDKIEDKLLLRKTCKEKKIPLLSAADVGDNIFLDIERYDLYPQPIYFLGRIPNIEKVDFSKLTELGRKRLLIRLVGLDFNSERMLKSLYAIGDTVNTWPQLGSTATIAGGLITTAIKKILIGEALKSGRYKIDLDGLLMSDSVKKRKRKSQLIKKVKKKFKMDW</sequence>
<accession>A0A2M8KEB9</accession>
<dbReference type="InterPro" id="IPR000594">
    <property type="entry name" value="ThiF_NAD_FAD-bd"/>
</dbReference>
<dbReference type="CDD" id="cd01483">
    <property type="entry name" value="E1_enzyme_family"/>
    <property type="match status" value="1"/>
</dbReference>
<name>A0A2M8KEB9_9BACT</name>
<feature type="chain" id="PRO_5014838127" description="THIF-type NAD/FAD binding fold domain-containing protein" evidence="1">
    <location>
        <begin position="20"/>
        <end position="266"/>
    </location>
</feature>
<evidence type="ECO:0000259" key="2">
    <source>
        <dbReference type="Pfam" id="PF00899"/>
    </source>
</evidence>
<gene>
    <name evidence="3" type="ORF">COU81_01590</name>
</gene>
<dbReference type="SUPFAM" id="SSF69572">
    <property type="entry name" value="Activating enzymes of the ubiquitin-like proteins"/>
    <property type="match status" value="1"/>
</dbReference>
<dbReference type="GO" id="GO:0061503">
    <property type="term" value="F:tRNA threonylcarbamoyladenosine dehydratase"/>
    <property type="evidence" value="ECO:0007669"/>
    <property type="project" value="TreeGrafter"/>
</dbReference>
<reference evidence="4" key="1">
    <citation type="submission" date="2017-09" db="EMBL/GenBank/DDBJ databases">
        <title>Depth-based differentiation of microbial function through sediment-hosted aquifers and enrichment of novel symbionts in the deep terrestrial subsurface.</title>
        <authorList>
            <person name="Probst A.J."/>
            <person name="Ladd B."/>
            <person name="Jarett J.K."/>
            <person name="Geller-Mcgrath D.E."/>
            <person name="Sieber C.M.K."/>
            <person name="Emerson J.B."/>
            <person name="Anantharaman K."/>
            <person name="Thomas B.C."/>
            <person name="Malmstrom R."/>
            <person name="Stieglmeier M."/>
            <person name="Klingl A."/>
            <person name="Woyke T."/>
            <person name="Ryan C.M."/>
            <person name="Banfield J.F."/>
        </authorList>
    </citation>
    <scope>NUCLEOTIDE SEQUENCE [LARGE SCALE GENOMIC DNA]</scope>
</reference>
<dbReference type="Proteomes" id="UP000231450">
    <property type="component" value="Unassembled WGS sequence"/>
</dbReference>
<evidence type="ECO:0000256" key="1">
    <source>
        <dbReference type="SAM" id="SignalP"/>
    </source>
</evidence>
<dbReference type="PANTHER" id="PTHR43267:SF3">
    <property type="entry name" value="THIF PROTEIN"/>
    <property type="match status" value="1"/>
</dbReference>
<comment type="caution">
    <text evidence="3">The sequence shown here is derived from an EMBL/GenBank/DDBJ whole genome shotgun (WGS) entry which is preliminary data.</text>
</comment>
<organism evidence="3 4">
    <name type="scientific">Candidatus Portnoybacteria bacterium CG10_big_fil_rev_8_21_14_0_10_36_7</name>
    <dbReference type="NCBI Taxonomy" id="1974812"/>
    <lineage>
        <taxon>Bacteria</taxon>
        <taxon>Candidatus Portnoyibacteriota</taxon>
    </lineage>
</organism>
<dbReference type="PANTHER" id="PTHR43267">
    <property type="entry name" value="TRNA THREONYLCARBAMOYLADENOSINE DEHYDRATASE"/>
    <property type="match status" value="1"/>
</dbReference>
<evidence type="ECO:0000313" key="3">
    <source>
        <dbReference type="EMBL" id="PJE58272.1"/>
    </source>
</evidence>
<feature type="signal peptide" evidence="1">
    <location>
        <begin position="1"/>
        <end position="19"/>
    </location>
</feature>
<dbReference type="Pfam" id="PF00899">
    <property type="entry name" value="ThiF"/>
    <property type="match status" value="1"/>
</dbReference>
<feature type="non-terminal residue" evidence="3">
    <location>
        <position position="1"/>
    </location>
</feature>
<dbReference type="InterPro" id="IPR035985">
    <property type="entry name" value="Ubiquitin-activating_enz"/>
</dbReference>
<dbReference type="EMBL" id="PFDW01000035">
    <property type="protein sequence ID" value="PJE58272.1"/>
    <property type="molecule type" value="Genomic_DNA"/>
</dbReference>
<dbReference type="Gene3D" id="3.40.50.720">
    <property type="entry name" value="NAD(P)-binding Rossmann-like Domain"/>
    <property type="match status" value="1"/>
</dbReference>
<proteinExistence type="predicted"/>